<dbReference type="PANTHER" id="PTHR43767">
    <property type="entry name" value="LONG-CHAIN-FATTY-ACID--COA LIGASE"/>
    <property type="match status" value="1"/>
</dbReference>
<evidence type="ECO:0000313" key="3">
    <source>
        <dbReference type="EMBL" id="GEO93091.1"/>
    </source>
</evidence>
<dbReference type="SUPFAM" id="SSF56801">
    <property type="entry name" value="Acetyl-CoA synthetase-like"/>
    <property type="match status" value="1"/>
</dbReference>
<gene>
    <name evidence="2" type="ORF">AS188_03865</name>
    <name evidence="3" type="ORF">KFL01_23970</name>
</gene>
<feature type="domain" description="AMP-dependent synthetase/ligase" evidence="1">
    <location>
        <begin position="12"/>
        <end position="105"/>
    </location>
</feature>
<dbReference type="Proteomes" id="UP000057181">
    <property type="component" value="Chromosome"/>
</dbReference>
<evidence type="ECO:0000313" key="4">
    <source>
        <dbReference type="Proteomes" id="UP000057181"/>
    </source>
</evidence>
<dbReference type="AlphaFoldDB" id="A0A0U2YU18"/>
<dbReference type="PANTHER" id="PTHR43767:SF1">
    <property type="entry name" value="NONRIBOSOMAL PEPTIDE SYNTHASE PES1 (EUROFUNG)-RELATED"/>
    <property type="match status" value="1"/>
</dbReference>
<name>A0A0U2YU18_9MICC</name>
<dbReference type="InterPro" id="IPR000873">
    <property type="entry name" value="AMP-dep_synth/lig_dom"/>
</dbReference>
<dbReference type="STRING" id="446860.AS188_03865"/>
<evidence type="ECO:0000313" key="2">
    <source>
        <dbReference type="EMBL" id="ALU39025.1"/>
    </source>
</evidence>
<dbReference type="RefSeq" id="WP_058857737.1">
    <property type="nucleotide sequence ID" value="NZ_BJZR01000083.1"/>
</dbReference>
<dbReference type="EMBL" id="CP013254">
    <property type="protein sequence ID" value="ALU39025.1"/>
    <property type="molecule type" value="Genomic_DNA"/>
</dbReference>
<dbReference type="InterPro" id="IPR050237">
    <property type="entry name" value="ATP-dep_AMP-bd_enzyme"/>
</dbReference>
<dbReference type="Gene3D" id="3.40.50.12780">
    <property type="entry name" value="N-terminal domain of ligase-like"/>
    <property type="match status" value="1"/>
</dbReference>
<dbReference type="KEGG" id="kfv:AS188_03865"/>
<protein>
    <recommendedName>
        <fullName evidence="1">AMP-dependent synthetase/ligase domain-containing protein</fullName>
    </recommendedName>
</protein>
<evidence type="ECO:0000259" key="1">
    <source>
        <dbReference type="Pfam" id="PF00501"/>
    </source>
</evidence>
<evidence type="ECO:0000313" key="5">
    <source>
        <dbReference type="Proteomes" id="UP000321155"/>
    </source>
</evidence>
<organism evidence="2 4">
    <name type="scientific">Kocuria flava</name>
    <dbReference type="NCBI Taxonomy" id="446860"/>
    <lineage>
        <taxon>Bacteria</taxon>
        <taxon>Bacillati</taxon>
        <taxon>Actinomycetota</taxon>
        <taxon>Actinomycetes</taxon>
        <taxon>Micrococcales</taxon>
        <taxon>Micrococcaceae</taxon>
        <taxon>Kocuria</taxon>
    </lineage>
</organism>
<dbReference type="InterPro" id="IPR042099">
    <property type="entry name" value="ANL_N_sf"/>
</dbReference>
<dbReference type="Proteomes" id="UP000321155">
    <property type="component" value="Unassembled WGS sequence"/>
</dbReference>
<reference evidence="3 5" key="2">
    <citation type="submission" date="2019-07" db="EMBL/GenBank/DDBJ databases">
        <title>Whole genome shotgun sequence of Kocuria flava NBRC 107626.</title>
        <authorList>
            <person name="Hosoyama A."/>
            <person name="Uohara A."/>
            <person name="Ohji S."/>
            <person name="Ichikawa N."/>
        </authorList>
    </citation>
    <scope>NUCLEOTIDE SEQUENCE [LARGE SCALE GENOMIC DNA]</scope>
    <source>
        <strain evidence="3 5">NBRC 107626</strain>
    </source>
</reference>
<reference evidence="2 4" key="1">
    <citation type="submission" date="2015-11" db="EMBL/GenBank/DDBJ databases">
        <title>Complete Genome Sequence of Kocuria flava strain HO-9041.</title>
        <authorList>
            <person name="Zhou M."/>
            <person name="Dai J."/>
        </authorList>
    </citation>
    <scope>NUCLEOTIDE SEQUENCE [LARGE SCALE GENOMIC DNA]</scope>
    <source>
        <strain evidence="2 4">HO-9041</strain>
    </source>
</reference>
<accession>A0A0U2YU18</accession>
<sequence length="119" mass="12422">MASLPGFDEARLRPVVVAVGGSPVPRTLVDQWAAKGVRVMADFGATEAGSTILTMSPRGSDGPSAIGIPVIHAECSVRDLEGAEVPAGQIGELWVRGPLLMQGYWNKPEETAKAITPEG</sequence>
<proteinExistence type="predicted"/>
<dbReference type="EMBL" id="BJZR01000083">
    <property type="protein sequence ID" value="GEO93091.1"/>
    <property type="molecule type" value="Genomic_DNA"/>
</dbReference>
<keyword evidence="5" id="KW-1185">Reference proteome</keyword>
<dbReference type="Pfam" id="PF00501">
    <property type="entry name" value="AMP-binding"/>
    <property type="match status" value="1"/>
</dbReference>
<dbReference type="OrthoDB" id="9803968at2"/>